<dbReference type="InterPro" id="IPR047177">
    <property type="entry name" value="Pept_M20A"/>
</dbReference>
<dbReference type="Gene3D" id="3.30.70.360">
    <property type="match status" value="1"/>
</dbReference>
<evidence type="ECO:0000313" key="11">
    <source>
        <dbReference type="Proteomes" id="UP001148312"/>
    </source>
</evidence>
<feature type="binding site" evidence="7">
    <location>
        <position position="221"/>
    </location>
    <ligand>
        <name>Zn(2+)</name>
        <dbReference type="ChEBI" id="CHEBI:29105"/>
        <label>1</label>
    </ligand>
</feature>
<gene>
    <name evidence="10" type="ORF">N7539_009347</name>
</gene>
<accession>A0A9W9WLI1</accession>
<keyword evidence="5 7" id="KW-0862">Zinc</keyword>
<feature type="binding site" evidence="7">
    <location>
        <position position="186"/>
    </location>
    <ligand>
        <name>Zn(2+)</name>
        <dbReference type="ChEBI" id="CHEBI:29105"/>
        <label>1</label>
    </ligand>
</feature>
<dbReference type="GO" id="GO:0000328">
    <property type="term" value="C:fungal-type vacuole lumen"/>
    <property type="evidence" value="ECO:0007669"/>
    <property type="project" value="TreeGrafter"/>
</dbReference>
<comment type="similarity">
    <text evidence="1">Belongs to the peptidase M20A family.</text>
</comment>
<name>A0A9W9WLI1_9EURO</name>
<evidence type="ECO:0000256" key="2">
    <source>
        <dbReference type="ARBA" id="ARBA00022670"/>
    </source>
</evidence>
<evidence type="ECO:0000256" key="7">
    <source>
        <dbReference type="PIRSR" id="PIRSR037217-2"/>
    </source>
</evidence>
<dbReference type="Pfam" id="PF07687">
    <property type="entry name" value="M20_dimer"/>
    <property type="match status" value="1"/>
</dbReference>
<feature type="active site" evidence="6">
    <location>
        <position position="155"/>
    </location>
</feature>
<dbReference type="SUPFAM" id="SSF53187">
    <property type="entry name" value="Zn-dependent exopeptidases"/>
    <property type="match status" value="1"/>
</dbReference>
<reference evidence="10" key="2">
    <citation type="journal article" date="2023" name="IMA Fungus">
        <title>Comparative genomic study of the Penicillium genus elucidates a diverse pangenome and 15 lateral gene transfer events.</title>
        <authorList>
            <person name="Petersen C."/>
            <person name="Sorensen T."/>
            <person name="Nielsen M.R."/>
            <person name="Sondergaard T.E."/>
            <person name="Sorensen J.L."/>
            <person name="Fitzpatrick D.A."/>
            <person name="Frisvad J.C."/>
            <person name="Nielsen K.L."/>
        </authorList>
    </citation>
    <scope>NUCLEOTIDE SEQUENCE</scope>
    <source>
        <strain evidence="10">IBT 30728</strain>
    </source>
</reference>
<evidence type="ECO:0000256" key="4">
    <source>
        <dbReference type="ARBA" id="ARBA00022801"/>
    </source>
</evidence>
<dbReference type="Pfam" id="PF01546">
    <property type="entry name" value="Peptidase_M20"/>
    <property type="match status" value="1"/>
</dbReference>
<keyword evidence="3 7" id="KW-0479">Metal-binding</keyword>
<dbReference type="Proteomes" id="UP001148312">
    <property type="component" value="Unassembled WGS sequence"/>
</dbReference>
<keyword evidence="4" id="KW-0378">Hydrolase</keyword>
<reference evidence="10" key="1">
    <citation type="submission" date="2022-12" db="EMBL/GenBank/DDBJ databases">
        <authorList>
            <person name="Petersen C."/>
        </authorList>
    </citation>
    <scope>NUCLEOTIDE SEQUENCE</scope>
    <source>
        <strain evidence="10">IBT 30728</strain>
    </source>
</reference>
<evidence type="ECO:0000256" key="6">
    <source>
        <dbReference type="PIRSR" id="PIRSR037217-1"/>
    </source>
</evidence>
<sequence>MKGSTLLGWASMPAALALGIPPTQVVLPGKITKGLKTLTSFASKDEICPQAPKVAVPADGLHESVAFLKDEHFRARQAQRLSRAVQVPTTVGDFATDPYDKSFEPIVEFQSLLKKMFPRVHTKAKVEHINRLGLVFTLQGSDPSRKPILLMAHQDVVPIDDPSDWTHPPFSGHFDGEWIWGRGSSDCKNTLIGLMSSVEDLLSQEWHPSRTIVLAFGFDEESHGFLGAGNISTVLEDRYGRDSFEFILDEGGTGLRNIGNDTSILYASPAVGEKGSLDLVLDLAVPGGHSSVPPTHTGIGIMAEIIYELERQELFSPRLDPSHPSYGMLGCQARYSPDHVEPWLSEKLVHGDPESLAEALADSRGPAVRYTLQTSQAADLITGGVKTNALPEKISAVVNYRVALHMTADQLRERAVRIIEPIAKAHNITLHVDFAGSANPTGMFDGTGDRTLVLSPLMEPLDPAPISPTDPLTSQTWARFSGVIRSVFESHSNPLTSKSSAESETIPKVVVTGDIMTGNTDTRFYWSLTENIYRWAPSREDGSYNIHTVDERVHLDAHLEGVMILSDPLTNGQIEIENGMASKVVASMVEKDVQPRNWLLPVNL</sequence>
<dbReference type="PANTHER" id="PTHR45962">
    <property type="entry name" value="N-FATTY-ACYL-AMINO ACID SYNTHASE/HYDROLASE PM20D1"/>
    <property type="match status" value="1"/>
</dbReference>
<dbReference type="GO" id="GO:0046872">
    <property type="term" value="F:metal ion binding"/>
    <property type="evidence" value="ECO:0007669"/>
    <property type="project" value="UniProtKB-KW"/>
</dbReference>
<feature type="binding site" evidence="7">
    <location>
        <position position="186"/>
    </location>
    <ligand>
        <name>Zn(2+)</name>
        <dbReference type="ChEBI" id="CHEBI:29105"/>
        <label>2</label>
    </ligand>
</feature>
<feature type="binding site" evidence="7">
    <location>
        <position position="153"/>
    </location>
    <ligand>
        <name>Zn(2+)</name>
        <dbReference type="ChEBI" id="CHEBI:29105"/>
        <label>2</label>
    </ligand>
</feature>
<evidence type="ECO:0000256" key="5">
    <source>
        <dbReference type="ARBA" id="ARBA00022833"/>
    </source>
</evidence>
<dbReference type="Gene3D" id="1.10.150.900">
    <property type="match status" value="1"/>
</dbReference>
<feature type="signal peptide" evidence="8">
    <location>
        <begin position="1"/>
        <end position="19"/>
    </location>
</feature>
<organism evidence="10 11">
    <name type="scientific">Penicillium diatomitis</name>
    <dbReference type="NCBI Taxonomy" id="2819901"/>
    <lineage>
        <taxon>Eukaryota</taxon>
        <taxon>Fungi</taxon>
        <taxon>Dikarya</taxon>
        <taxon>Ascomycota</taxon>
        <taxon>Pezizomycotina</taxon>
        <taxon>Eurotiomycetes</taxon>
        <taxon>Eurotiomycetidae</taxon>
        <taxon>Eurotiales</taxon>
        <taxon>Aspergillaceae</taxon>
        <taxon>Penicillium</taxon>
    </lineage>
</organism>
<dbReference type="InterPro" id="IPR002933">
    <property type="entry name" value="Peptidase_M20"/>
</dbReference>
<feature type="chain" id="PRO_5040894172" description="Peptidase M20 dimerisation domain-containing protein" evidence="8">
    <location>
        <begin position="20"/>
        <end position="604"/>
    </location>
</feature>
<dbReference type="InterPro" id="IPR011650">
    <property type="entry name" value="Peptidase_M20_dimer"/>
</dbReference>
<dbReference type="GO" id="GO:0004181">
    <property type="term" value="F:metallocarboxypeptidase activity"/>
    <property type="evidence" value="ECO:0007669"/>
    <property type="project" value="InterPro"/>
</dbReference>
<dbReference type="RefSeq" id="XP_056786319.1">
    <property type="nucleotide sequence ID" value="XM_056938942.1"/>
</dbReference>
<keyword evidence="8" id="KW-0732">Signal</keyword>
<evidence type="ECO:0000256" key="8">
    <source>
        <dbReference type="SAM" id="SignalP"/>
    </source>
</evidence>
<protein>
    <recommendedName>
        <fullName evidence="9">Peptidase M20 dimerisation domain-containing protein</fullName>
    </recommendedName>
</protein>
<dbReference type="GeneID" id="81629192"/>
<keyword evidence="2" id="KW-0645">Protease</keyword>
<dbReference type="EMBL" id="JAPWDQ010000015">
    <property type="protein sequence ID" value="KAJ5469729.1"/>
    <property type="molecule type" value="Genomic_DNA"/>
</dbReference>
<feature type="active site" description="Proton acceptor" evidence="6">
    <location>
        <position position="220"/>
    </location>
</feature>
<dbReference type="PROSITE" id="PS00758">
    <property type="entry name" value="ARGE_DAPE_CPG2_1"/>
    <property type="match status" value="1"/>
</dbReference>
<dbReference type="PIRSF" id="PIRSF037217">
    <property type="entry name" value="Carboxypeptidase_S"/>
    <property type="match status" value="1"/>
</dbReference>
<dbReference type="GO" id="GO:0051603">
    <property type="term" value="P:proteolysis involved in protein catabolic process"/>
    <property type="evidence" value="ECO:0007669"/>
    <property type="project" value="TreeGrafter"/>
</dbReference>
<evidence type="ECO:0000313" key="10">
    <source>
        <dbReference type="EMBL" id="KAJ5469729.1"/>
    </source>
</evidence>
<keyword evidence="11" id="KW-1185">Reference proteome</keyword>
<feature type="binding site" evidence="7">
    <location>
        <position position="547"/>
    </location>
    <ligand>
        <name>Zn(2+)</name>
        <dbReference type="ChEBI" id="CHEBI:29105"/>
        <label>1</label>
    </ligand>
</feature>
<dbReference type="SUPFAM" id="SSF55031">
    <property type="entry name" value="Bacterial exopeptidase dimerisation domain"/>
    <property type="match status" value="1"/>
</dbReference>
<feature type="domain" description="Peptidase M20 dimerisation" evidence="9">
    <location>
        <begin position="271"/>
        <end position="425"/>
    </location>
</feature>
<feature type="binding site" evidence="7">
    <location>
        <position position="249"/>
    </location>
    <ligand>
        <name>Zn(2+)</name>
        <dbReference type="ChEBI" id="CHEBI:29105"/>
        <label>2</label>
    </ligand>
</feature>
<dbReference type="FunFam" id="3.40.630.10:FF:000027">
    <property type="entry name" value="N-fatty-acyl-amino acid synthase/hydrolase PM20D1"/>
    <property type="match status" value="1"/>
</dbReference>
<dbReference type="PANTHER" id="PTHR45962:SF1">
    <property type="entry name" value="N-FATTY-ACYL-AMINO ACID SYNTHASE_HYDROLASE PM20D1"/>
    <property type="match status" value="1"/>
</dbReference>
<evidence type="ECO:0000259" key="9">
    <source>
        <dbReference type="Pfam" id="PF07687"/>
    </source>
</evidence>
<dbReference type="InterPro" id="IPR017141">
    <property type="entry name" value="Pept_M20_carboxypep"/>
</dbReference>
<evidence type="ECO:0000256" key="3">
    <source>
        <dbReference type="ARBA" id="ARBA00022723"/>
    </source>
</evidence>
<dbReference type="InterPro" id="IPR036264">
    <property type="entry name" value="Bact_exopeptidase_dim_dom"/>
</dbReference>
<dbReference type="CDD" id="cd05674">
    <property type="entry name" value="M20_yscS"/>
    <property type="match status" value="1"/>
</dbReference>
<evidence type="ECO:0000256" key="1">
    <source>
        <dbReference type="ARBA" id="ARBA00006247"/>
    </source>
</evidence>
<dbReference type="Gene3D" id="3.40.630.10">
    <property type="entry name" value="Zn peptidases"/>
    <property type="match status" value="1"/>
</dbReference>
<dbReference type="AlphaFoldDB" id="A0A9W9WLI1"/>
<dbReference type="InterPro" id="IPR001261">
    <property type="entry name" value="ArgE/DapE_CS"/>
</dbReference>
<comment type="caution">
    <text evidence="10">The sequence shown here is derived from an EMBL/GenBank/DDBJ whole genome shotgun (WGS) entry which is preliminary data.</text>
</comment>
<dbReference type="PROSITE" id="PS00759">
    <property type="entry name" value="ARGE_DAPE_CPG2_2"/>
    <property type="match status" value="1"/>
</dbReference>
<proteinExistence type="inferred from homology"/>